<evidence type="ECO:0000256" key="6">
    <source>
        <dbReference type="ARBA" id="ARBA00023229"/>
    </source>
</evidence>
<dbReference type="InterPro" id="IPR033749">
    <property type="entry name" value="Polyprenyl_synt_CS"/>
</dbReference>
<dbReference type="Pfam" id="PF00348">
    <property type="entry name" value="polyprenyl_synt"/>
    <property type="match status" value="1"/>
</dbReference>
<keyword evidence="6" id="KW-0414">Isoprene biosynthesis</keyword>
<sequence>MNPELLLLKKEMERYFASIQDDLLREACQYCLDSNGKYIRPQLFFLALQTNHLEYKNYISFALAIEMVHTYSLIHDDLPCMDDDDFRRGKPSLHKQYNEGIAVLVGDTLLSDAFFVLSQHPNLLETILALQCLSACIGSNGMIYGQILDLRHQTSNLSLNERFHIDCLKTGKLFEYCLVLPAKLANQSEKEIQLYEKLAHLLGMIYQIKDDLQDEQNIEMDLQEILFHYQNQVQNILQELNLDEKNELVVFIQNYF</sequence>
<dbReference type="GO" id="GO:0046872">
    <property type="term" value="F:metal ion binding"/>
    <property type="evidence" value="ECO:0007669"/>
    <property type="project" value="UniProtKB-KW"/>
</dbReference>
<dbReference type="EMBL" id="DVKI01000147">
    <property type="protein sequence ID" value="HIT17663.1"/>
    <property type="molecule type" value="Genomic_DNA"/>
</dbReference>
<evidence type="ECO:0000256" key="1">
    <source>
        <dbReference type="ARBA" id="ARBA00001946"/>
    </source>
</evidence>
<comment type="similarity">
    <text evidence="2 7">Belongs to the FPP/GGPP synthase family.</text>
</comment>
<reference evidence="8" key="1">
    <citation type="submission" date="2020-10" db="EMBL/GenBank/DDBJ databases">
        <authorList>
            <person name="Gilroy R."/>
        </authorList>
    </citation>
    <scope>NUCLEOTIDE SEQUENCE</scope>
    <source>
        <strain evidence="8">14508</strain>
    </source>
</reference>
<evidence type="ECO:0000313" key="9">
    <source>
        <dbReference type="Proteomes" id="UP000886893"/>
    </source>
</evidence>
<dbReference type="SFLD" id="SFLDS00005">
    <property type="entry name" value="Isoprenoid_Synthase_Type_I"/>
    <property type="match status" value="1"/>
</dbReference>
<dbReference type="PROSITE" id="PS00723">
    <property type="entry name" value="POLYPRENYL_SYNTHASE_1"/>
    <property type="match status" value="1"/>
</dbReference>
<dbReference type="PROSITE" id="PS00444">
    <property type="entry name" value="POLYPRENYL_SYNTHASE_2"/>
    <property type="match status" value="1"/>
</dbReference>
<reference evidence="8" key="2">
    <citation type="journal article" date="2021" name="PeerJ">
        <title>Extensive microbial diversity within the chicken gut microbiome revealed by metagenomics and culture.</title>
        <authorList>
            <person name="Gilroy R."/>
            <person name="Ravi A."/>
            <person name="Getino M."/>
            <person name="Pursley I."/>
            <person name="Horton D.L."/>
            <person name="Alikhan N.F."/>
            <person name="Baker D."/>
            <person name="Gharbi K."/>
            <person name="Hall N."/>
            <person name="Watson M."/>
            <person name="Adriaenssens E.M."/>
            <person name="Foster-Nyarko E."/>
            <person name="Jarju S."/>
            <person name="Secka A."/>
            <person name="Antonio M."/>
            <person name="Oren A."/>
            <person name="Chaudhuri R.R."/>
            <person name="La Ragione R."/>
            <person name="Hildebrand F."/>
            <person name="Pallen M.J."/>
        </authorList>
    </citation>
    <scope>NUCLEOTIDE SEQUENCE</scope>
    <source>
        <strain evidence="8">14508</strain>
    </source>
</reference>
<dbReference type="GO" id="GO:0008299">
    <property type="term" value="P:isoprenoid biosynthetic process"/>
    <property type="evidence" value="ECO:0007669"/>
    <property type="project" value="UniProtKB-KW"/>
</dbReference>
<dbReference type="PANTHER" id="PTHR43281:SF1">
    <property type="entry name" value="FARNESYL DIPHOSPHATE SYNTHASE"/>
    <property type="match status" value="1"/>
</dbReference>
<accession>A0A9D1KAI3</accession>
<dbReference type="SUPFAM" id="SSF48576">
    <property type="entry name" value="Terpenoid synthases"/>
    <property type="match status" value="1"/>
</dbReference>
<dbReference type="Proteomes" id="UP000886893">
    <property type="component" value="Unassembled WGS sequence"/>
</dbReference>
<dbReference type="AlphaFoldDB" id="A0A9D1KAI3"/>
<keyword evidence="4" id="KW-0479">Metal-binding</keyword>
<protein>
    <submittedName>
        <fullName evidence="8">Polyprenyl synthetase family protein</fullName>
    </submittedName>
</protein>
<keyword evidence="5" id="KW-0460">Magnesium</keyword>
<dbReference type="PANTHER" id="PTHR43281">
    <property type="entry name" value="FARNESYL DIPHOSPHATE SYNTHASE"/>
    <property type="match status" value="1"/>
</dbReference>
<comment type="caution">
    <text evidence="8">The sequence shown here is derived from an EMBL/GenBank/DDBJ whole genome shotgun (WGS) entry which is preliminary data.</text>
</comment>
<gene>
    <name evidence="8" type="ORF">IAD04_04760</name>
</gene>
<evidence type="ECO:0000256" key="3">
    <source>
        <dbReference type="ARBA" id="ARBA00022679"/>
    </source>
</evidence>
<comment type="cofactor">
    <cofactor evidence="1">
        <name>Mg(2+)</name>
        <dbReference type="ChEBI" id="CHEBI:18420"/>
    </cofactor>
</comment>
<dbReference type="Gene3D" id="1.10.600.10">
    <property type="entry name" value="Farnesyl Diphosphate Synthase"/>
    <property type="match status" value="1"/>
</dbReference>
<keyword evidence="3 7" id="KW-0808">Transferase</keyword>
<organism evidence="8 9">
    <name type="scientific">Candidatus Caccosoma faecigallinarum</name>
    <dbReference type="NCBI Taxonomy" id="2840720"/>
    <lineage>
        <taxon>Bacteria</taxon>
        <taxon>Bacillati</taxon>
        <taxon>Bacillota</taxon>
        <taxon>Bacillota incertae sedis</taxon>
        <taxon>Candidatus Caccosoma</taxon>
    </lineage>
</organism>
<evidence type="ECO:0000256" key="7">
    <source>
        <dbReference type="RuleBase" id="RU004466"/>
    </source>
</evidence>
<evidence type="ECO:0000313" key="8">
    <source>
        <dbReference type="EMBL" id="HIT17663.1"/>
    </source>
</evidence>
<dbReference type="InterPro" id="IPR000092">
    <property type="entry name" value="Polyprenyl_synt"/>
</dbReference>
<proteinExistence type="inferred from homology"/>
<name>A0A9D1KAI3_9FIRM</name>
<dbReference type="InterPro" id="IPR008949">
    <property type="entry name" value="Isoprenoid_synthase_dom_sf"/>
</dbReference>
<evidence type="ECO:0000256" key="4">
    <source>
        <dbReference type="ARBA" id="ARBA00022723"/>
    </source>
</evidence>
<dbReference type="GO" id="GO:0004659">
    <property type="term" value="F:prenyltransferase activity"/>
    <property type="evidence" value="ECO:0007669"/>
    <property type="project" value="InterPro"/>
</dbReference>
<evidence type="ECO:0000256" key="2">
    <source>
        <dbReference type="ARBA" id="ARBA00006706"/>
    </source>
</evidence>
<evidence type="ECO:0000256" key="5">
    <source>
        <dbReference type="ARBA" id="ARBA00022842"/>
    </source>
</evidence>